<evidence type="ECO:0000313" key="1">
    <source>
        <dbReference type="EMBL" id="KAF5754097.1"/>
    </source>
</evidence>
<comment type="caution">
    <text evidence="1">The sequence shown here is derived from an EMBL/GenBank/DDBJ whole genome shotgun (WGS) entry which is preliminary data.</text>
</comment>
<name>A0A9K3DHE8_HELAN</name>
<dbReference type="AlphaFoldDB" id="A0A9K3DHE8"/>
<dbReference type="EMBL" id="MNCJ02000332">
    <property type="protein sequence ID" value="KAF5754097.1"/>
    <property type="molecule type" value="Genomic_DNA"/>
</dbReference>
<organism evidence="1 2">
    <name type="scientific">Helianthus annuus</name>
    <name type="common">Common sunflower</name>
    <dbReference type="NCBI Taxonomy" id="4232"/>
    <lineage>
        <taxon>Eukaryota</taxon>
        <taxon>Viridiplantae</taxon>
        <taxon>Streptophyta</taxon>
        <taxon>Embryophyta</taxon>
        <taxon>Tracheophyta</taxon>
        <taxon>Spermatophyta</taxon>
        <taxon>Magnoliopsida</taxon>
        <taxon>eudicotyledons</taxon>
        <taxon>Gunneridae</taxon>
        <taxon>Pentapetalae</taxon>
        <taxon>asterids</taxon>
        <taxon>campanulids</taxon>
        <taxon>Asterales</taxon>
        <taxon>Asteraceae</taxon>
        <taxon>Asteroideae</taxon>
        <taxon>Heliantheae alliance</taxon>
        <taxon>Heliantheae</taxon>
        <taxon>Helianthus</taxon>
    </lineage>
</organism>
<proteinExistence type="predicted"/>
<evidence type="ECO:0000313" key="2">
    <source>
        <dbReference type="Proteomes" id="UP000215914"/>
    </source>
</evidence>
<accession>A0A9K3DHE8</accession>
<protein>
    <submittedName>
        <fullName evidence="1">Transcription factor B3-Domain family</fullName>
    </submittedName>
</protein>
<gene>
    <name evidence="1" type="ORF">HanXRQr2_Chr17g0787411</name>
</gene>
<reference evidence="1" key="2">
    <citation type="submission" date="2020-06" db="EMBL/GenBank/DDBJ databases">
        <title>Helianthus annuus Genome sequencing and assembly Release 2.</title>
        <authorList>
            <person name="Gouzy J."/>
            <person name="Langlade N."/>
            <person name="Munos S."/>
        </authorList>
    </citation>
    <scope>NUCLEOTIDE SEQUENCE</scope>
    <source>
        <tissue evidence="1">Leaves</tissue>
    </source>
</reference>
<reference evidence="1" key="1">
    <citation type="journal article" date="2017" name="Nature">
        <title>The sunflower genome provides insights into oil metabolism, flowering and Asterid evolution.</title>
        <authorList>
            <person name="Badouin H."/>
            <person name="Gouzy J."/>
            <person name="Grassa C.J."/>
            <person name="Murat F."/>
            <person name="Staton S.E."/>
            <person name="Cottret L."/>
            <person name="Lelandais-Briere C."/>
            <person name="Owens G.L."/>
            <person name="Carrere S."/>
            <person name="Mayjonade B."/>
            <person name="Legrand L."/>
            <person name="Gill N."/>
            <person name="Kane N.C."/>
            <person name="Bowers J.E."/>
            <person name="Hubner S."/>
            <person name="Bellec A."/>
            <person name="Berard A."/>
            <person name="Berges H."/>
            <person name="Blanchet N."/>
            <person name="Boniface M.C."/>
            <person name="Brunel D."/>
            <person name="Catrice O."/>
            <person name="Chaidir N."/>
            <person name="Claudel C."/>
            <person name="Donnadieu C."/>
            <person name="Faraut T."/>
            <person name="Fievet G."/>
            <person name="Helmstetter N."/>
            <person name="King M."/>
            <person name="Knapp S.J."/>
            <person name="Lai Z."/>
            <person name="Le Paslier M.C."/>
            <person name="Lippi Y."/>
            <person name="Lorenzon L."/>
            <person name="Mandel J.R."/>
            <person name="Marage G."/>
            <person name="Marchand G."/>
            <person name="Marquand E."/>
            <person name="Bret-Mestries E."/>
            <person name="Morien E."/>
            <person name="Nambeesan S."/>
            <person name="Nguyen T."/>
            <person name="Pegot-Espagnet P."/>
            <person name="Pouilly N."/>
            <person name="Raftis F."/>
            <person name="Sallet E."/>
            <person name="Schiex T."/>
            <person name="Thomas J."/>
            <person name="Vandecasteele C."/>
            <person name="Vares D."/>
            <person name="Vear F."/>
            <person name="Vautrin S."/>
            <person name="Crespi M."/>
            <person name="Mangin B."/>
            <person name="Burke J.M."/>
            <person name="Salse J."/>
            <person name="Munos S."/>
            <person name="Vincourt P."/>
            <person name="Rieseberg L.H."/>
            <person name="Langlade N.B."/>
        </authorList>
    </citation>
    <scope>NUCLEOTIDE SEQUENCE</scope>
    <source>
        <tissue evidence="1">Leaves</tissue>
    </source>
</reference>
<dbReference type="Gramene" id="mRNA:HanXRQr2_Chr17g0787411">
    <property type="protein sequence ID" value="mRNA:HanXRQr2_Chr17g0787411"/>
    <property type="gene ID" value="HanXRQr2_Chr17g0787411"/>
</dbReference>
<dbReference type="Proteomes" id="UP000215914">
    <property type="component" value="Unassembled WGS sequence"/>
</dbReference>
<keyword evidence="2" id="KW-1185">Reference proteome</keyword>
<sequence length="196" mass="22675">MVWGDTHLTKIQLRFLMVTIYGFVRVKKTDVGPVLADGFTKLVRDTHVMADKFWRDFYGKMFKGGQSTLYLGDTFWNVNMDGLIDRCVFTHGCSEMINELALDRRSTFVFSMHGNKVFEVSVRHVKRSVLMLELSLKKVLLLKVKMLKAQFGRIKTISKFDTFFSSLLEMEDLKKKFQRELGSQKLKAKAKPSVCL</sequence>